<feature type="transmembrane region" description="Helical" evidence="1">
    <location>
        <begin position="68"/>
        <end position="89"/>
    </location>
</feature>
<sequence>MLRQDSIRNIVTNSSGALPGSVIILLAINYVPRATWMGWMFVALAGLFAINGGTFFVTFETDKHAFTILLYVLAQVIFNLGPNTMTFILPAELFGTKYRGTFYGLAAAS</sequence>
<comment type="caution">
    <text evidence="2">The sequence shown here is derived from an EMBL/GenBank/DDBJ whole genome shotgun (WGS) entry which is preliminary data.</text>
</comment>
<dbReference type="Gene3D" id="1.20.1250.20">
    <property type="entry name" value="MFS general substrate transporter like domains"/>
    <property type="match status" value="1"/>
</dbReference>
<gene>
    <name evidence="2" type="ORF">KHLLAP_LOCUS11924</name>
</gene>
<keyword evidence="1" id="KW-1133">Transmembrane helix</keyword>
<feature type="transmembrane region" description="Helical" evidence="1">
    <location>
        <begin position="12"/>
        <end position="30"/>
    </location>
</feature>
<organism evidence="2 3">
    <name type="scientific">Anthostomella pinea</name>
    <dbReference type="NCBI Taxonomy" id="933095"/>
    <lineage>
        <taxon>Eukaryota</taxon>
        <taxon>Fungi</taxon>
        <taxon>Dikarya</taxon>
        <taxon>Ascomycota</taxon>
        <taxon>Pezizomycotina</taxon>
        <taxon>Sordariomycetes</taxon>
        <taxon>Xylariomycetidae</taxon>
        <taxon>Xylariales</taxon>
        <taxon>Xylariaceae</taxon>
        <taxon>Anthostomella</taxon>
    </lineage>
</organism>
<dbReference type="Proteomes" id="UP001295740">
    <property type="component" value="Unassembled WGS sequence"/>
</dbReference>
<evidence type="ECO:0000256" key="1">
    <source>
        <dbReference type="SAM" id="Phobius"/>
    </source>
</evidence>
<evidence type="ECO:0000313" key="2">
    <source>
        <dbReference type="EMBL" id="CAJ2511456.1"/>
    </source>
</evidence>
<accession>A0AAI8VP52</accession>
<evidence type="ECO:0000313" key="3">
    <source>
        <dbReference type="Proteomes" id="UP001295740"/>
    </source>
</evidence>
<keyword evidence="1" id="KW-0472">Membrane</keyword>
<dbReference type="AlphaFoldDB" id="A0AAI8VP52"/>
<proteinExistence type="predicted"/>
<keyword evidence="3" id="KW-1185">Reference proteome</keyword>
<dbReference type="InterPro" id="IPR036259">
    <property type="entry name" value="MFS_trans_sf"/>
</dbReference>
<keyword evidence="1" id="KW-0812">Transmembrane</keyword>
<feature type="transmembrane region" description="Helical" evidence="1">
    <location>
        <begin position="36"/>
        <end position="56"/>
    </location>
</feature>
<name>A0AAI8VP52_9PEZI</name>
<reference evidence="2" key="1">
    <citation type="submission" date="2023-10" db="EMBL/GenBank/DDBJ databases">
        <authorList>
            <person name="Hackl T."/>
        </authorList>
    </citation>
    <scope>NUCLEOTIDE SEQUENCE</scope>
</reference>
<dbReference type="SUPFAM" id="SSF103473">
    <property type="entry name" value="MFS general substrate transporter"/>
    <property type="match status" value="1"/>
</dbReference>
<protein>
    <submittedName>
        <fullName evidence="2">Uu.00g070810.m01.CDS01</fullName>
    </submittedName>
</protein>
<dbReference type="EMBL" id="CAUWAG010000018">
    <property type="protein sequence ID" value="CAJ2511456.1"/>
    <property type="molecule type" value="Genomic_DNA"/>
</dbReference>